<proteinExistence type="inferred from homology"/>
<evidence type="ECO:0000313" key="11">
    <source>
        <dbReference type="Proteomes" id="UP000241771"/>
    </source>
</evidence>
<dbReference type="Pfam" id="PF01546">
    <property type="entry name" value="Peptidase_M20"/>
    <property type="match status" value="1"/>
</dbReference>
<feature type="binding site" evidence="7">
    <location>
        <position position="190"/>
    </location>
    <ligand>
        <name>Zn(2+)</name>
        <dbReference type="ChEBI" id="CHEBI:29105"/>
        <label>1</label>
    </ligand>
</feature>
<protein>
    <recommendedName>
        <fullName evidence="9">Peptidase M20 dimerisation domain-containing protein</fullName>
    </recommendedName>
</protein>
<dbReference type="EMBL" id="PYMA01000009">
    <property type="protein sequence ID" value="PSW18813.1"/>
    <property type="molecule type" value="Genomic_DNA"/>
</dbReference>
<dbReference type="PANTHER" id="PTHR32494">
    <property type="entry name" value="ALLANTOATE DEIMINASE-RELATED"/>
    <property type="match status" value="1"/>
</dbReference>
<dbReference type="SUPFAM" id="SSF55031">
    <property type="entry name" value="Bacterial exopeptidase dimerisation domain"/>
    <property type="match status" value="1"/>
</dbReference>
<sequence>MDDYSFSIAAFLEDMASFSTTTDGVTRFPCTPESLQAREYLINTMTNLGLEAYVDHVGNVRGRRQGQDSQAKALVFGSHYDSVRNAGKYDGLAGIACSLKMVDDLNRRHVHTEFPIEIIALEAEEGCDFKSPFIGSKAVTGLFSLDDLKQVKNTEGVDYFTACQQNGLFPEAIATQQYDAQNTAAFVELHIEQAAKLDQMGISLGIVSAISALRRVRLSFFGQANHAGATPMDQRRDAMVAAAGFIHHIPALLDAHSTDSATITAGRITCLPNRANIIPAIAHLEIDVRDVSDPELDALHRQIIGYCEQLAETEGLRFETELMGEGPAVAMDDALQRQLGAAAELAGHQAVPIHSGAGHDAGIFAAVCPVGMVFLPSEKGFSHNPQEHTDNAHLEAGAEVLTQFIVNMENQ</sequence>
<keyword evidence="5" id="KW-0378">Hydrolase</keyword>
<dbReference type="GO" id="GO:0046872">
    <property type="term" value="F:metal ion binding"/>
    <property type="evidence" value="ECO:0007669"/>
    <property type="project" value="UniProtKB-KW"/>
</dbReference>
<feature type="binding site" evidence="8">
    <location>
        <position position="276"/>
    </location>
    <ligand>
        <name>allantoate</name>
        <dbReference type="ChEBI" id="CHEBI:17536"/>
    </ligand>
</feature>
<evidence type="ECO:0000256" key="1">
    <source>
        <dbReference type="ARBA" id="ARBA00001936"/>
    </source>
</evidence>
<comment type="similarity">
    <text evidence="2">Belongs to the peptidase M20 family.</text>
</comment>
<dbReference type="InterPro" id="IPR002933">
    <property type="entry name" value="Peptidase_M20"/>
</dbReference>
<dbReference type="Pfam" id="PF07687">
    <property type="entry name" value="M20_dimer"/>
    <property type="match status" value="1"/>
</dbReference>
<dbReference type="InterPro" id="IPR036264">
    <property type="entry name" value="Bact_exopeptidase_dim_dom"/>
</dbReference>
<dbReference type="InterPro" id="IPR010158">
    <property type="entry name" value="Amidase_Cbmase"/>
</dbReference>
<dbReference type="Gene3D" id="3.30.70.360">
    <property type="match status" value="1"/>
</dbReference>
<evidence type="ECO:0000256" key="7">
    <source>
        <dbReference type="PIRSR" id="PIRSR001235-1"/>
    </source>
</evidence>
<dbReference type="RefSeq" id="WP_107272166.1">
    <property type="nucleotide sequence ID" value="NZ_PYMA01000009.1"/>
</dbReference>
<evidence type="ECO:0000256" key="4">
    <source>
        <dbReference type="ARBA" id="ARBA00022723"/>
    </source>
</evidence>
<dbReference type="NCBIfam" id="TIGR01879">
    <property type="entry name" value="hydantase"/>
    <property type="match status" value="1"/>
</dbReference>
<dbReference type="PANTHER" id="PTHR32494:SF19">
    <property type="entry name" value="ALLANTOATE DEIMINASE-RELATED"/>
    <property type="match status" value="1"/>
</dbReference>
<evidence type="ECO:0000256" key="3">
    <source>
        <dbReference type="ARBA" id="ARBA00011738"/>
    </source>
</evidence>
<comment type="subunit">
    <text evidence="3">Homodimer.</text>
</comment>
<comment type="cofactor">
    <cofactor evidence="1">
        <name>Mn(2+)</name>
        <dbReference type="ChEBI" id="CHEBI:29035"/>
    </cofactor>
</comment>
<comment type="caution">
    <text evidence="10">The sequence shown here is derived from an EMBL/GenBank/DDBJ whole genome shotgun (WGS) entry which is preliminary data.</text>
</comment>
<evidence type="ECO:0000256" key="8">
    <source>
        <dbReference type="PIRSR" id="PIRSR001235-2"/>
    </source>
</evidence>
<keyword evidence="4 7" id="KW-0479">Metal-binding</keyword>
<feature type="binding site" evidence="7">
    <location>
        <position position="383"/>
    </location>
    <ligand>
        <name>Zn(2+)</name>
        <dbReference type="ChEBI" id="CHEBI:29105"/>
        <label>2</label>
    </ligand>
</feature>
<feature type="binding site" evidence="7">
    <location>
        <position position="79"/>
    </location>
    <ligand>
        <name>Zn(2+)</name>
        <dbReference type="ChEBI" id="CHEBI:29105"/>
        <label>1</label>
    </ligand>
</feature>
<feature type="binding site" evidence="7">
    <location>
        <position position="90"/>
    </location>
    <ligand>
        <name>Zn(2+)</name>
        <dbReference type="ChEBI" id="CHEBI:29105"/>
        <label>2</label>
    </ligand>
</feature>
<keyword evidence="6" id="KW-0464">Manganese</keyword>
<name>A0A2T3NRA1_9GAMM</name>
<reference evidence="10 11" key="1">
    <citation type="submission" date="2018-01" db="EMBL/GenBank/DDBJ databases">
        <title>Whole genome sequencing of Histamine producing bacteria.</title>
        <authorList>
            <person name="Butler K."/>
        </authorList>
    </citation>
    <scope>NUCLEOTIDE SEQUENCE [LARGE SCALE GENOMIC DNA]</scope>
    <source>
        <strain evidence="10 11">DSM 100436</strain>
    </source>
</reference>
<accession>A0A2T3NRA1</accession>
<dbReference type="Gene3D" id="3.40.630.10">
    <property type="entry name" value="Zn peptidases"/>
    <property type="match status" value="1"/>
</dbReference>
<feature type="binding site" evidence="7">
    <location>
        <position position="125"/>
    </location>
    <ligand>
        <name>Zn(2+)</name>
        <dbReference type="ChEBI" id="CHEBI:29105"/>
        <label>2</label>
    </ligand>
</feature>
<dbReference type="GO" id="GO:0016813">
    <property type="term" value="F:hydrolase activity, acting on carbon-nitrogen (but not peptide) bonds, in linear amidines"/>
    <property type="evidence" value="ECO:0007669"/>
    <property type="project" value="InterPro"/>
</dbReference>
<comment type="cofactor">
    <cofactor evidence="7">
        <name>Zn(2+)</name>
        <dbReference type="ChEBI" id="CHEBI:29105"/>
    </cofactor>
    <text evidence="7">Binds 2 Zn(2+) ions per subunit.</text>
</comment>
<evidence type="ECO:0000313" key="10">
    <source>
        <dbReference type="EMBL" id="PSW18813.1"/>
    </source>
</evidence>
<evidence type="ECO:0000256" key="2">
    <source>
        <dbReference type="ARBA" id="ARBA00006153"/>
    </source>
</evidence>
<dbReference type="AlphaFoldDB" id="A0A2T3NRA1"/>
<feature type="domain" description="Peptidase M20 dimerisation" evidence="9">
    <location>
        <begin position="215"/>
        <end position="311"/>
    </location>
</feature>
<organism evidence="10 11">
    <name type="scientific">Photobacterium sanctipauli</name>
    <dbReference type="NCBI Taxonomy" id="1342794"/>
    <lineage>
        <taxon>Bacteria</taxon>
        <taxon>Pseudomonadati</taxon>
        <taxon>Pseudomonadota</taxon>
        <taxon>Gammaproteobacteria</taxon>
        <taxon>Vibrionales</taxon>
        <taxon>Vibrionaceae</taxon>
        <taxon>Photobacterium</taxon>
    </lineage>
</organism>
<dbReference type="CDD" id="cd03884">
    <property type="entry name" value="M20_bAS"/>
    <property type="match status" value="1"/>
</dbReference>
<dbReference type="Proteomes" id="UP000241771">
    <property type="component" value="Unassembled WGS sequence"/>
</dbReference>
<evidence type="ECO:0000256" key="5">
    <source>
        <dbReference type="ARBA" id="ARBA00022801"/>
    </source>
</evidence>
<feature type="binding site" evidence="8">
    <location>
        <position position="289"/>
    </location>
    <ligand>
        <name>allantoate</name>
        <dbReference type="ChEBI" id="CHEBI:17536"/>
    </ligand>
</feature>
<keyword evidence="11" id="KW-1185">Reference proteome</keyword>
<dbReference type="SUPFAM" id="SSF53187">
    <property type="entry name" value="Zn-dependent exopeptidases"/>
    <property type="match status" value="1"/>
</dbReference>
<gene>
    <name evidence="10" type="ORF">C9I98_15200</name>
</gene>
<evidence type="ECO:0000256" key="6">
    <source>
        <dbReference type="ARBA" id="ARBA00023211"/>
    </source>
</evidence>
<evidence type="ECO:0000259" key="9">
    <source>
        <dbReference type="Pfam" id="PF07687"/>
    </source>
</evidence>
<dbReference type="InterPro" id="IPR011650">
    <property type="entry name" value="Peptidase_M20_dimer"/>
</dbReference>
<feature type="binding site" evidence="7">
    <location>
        <position position="90"/>
    </location>
    <ligand>
        <name>Zn(2+)</name>
        <dbReference type="ChEBI" id="CHEBI:29105"/>
        <label>1</label>
    </ligand>
</feature>
<feature type="binding site" evidence="8">
    <location>
        <position position="215"/>
    </location>
    <ligand>
        <name>allantoate</name>
        <dbReference type="ChEBI" id="CHEBI:17536"/>
    </ligand>
</feature>
<dbReference type="PIRSF" id="PIRSF001235">
    <property type="entry name" value="Amidase_carbamoylase"/>
    <property type="match status" value="1"/>
</dbReference>
<keyword evidence="7" id="KW-0862">Zinc</keyword>